<dbReference type="Gene3D" id="3.90.25.10">
    <property type="entry name" value="UDP-galactose 4-epimerase, domain 1"/>
    <property type="match status" value="1"/>
</dbReference>
<proteinExistence type="predicted"/>
<organism evidence="2 3">
    <name type="scientific">Agromyces cerinus subsp. cerinus</name>
    <dbReference type="NCBI Taxonomy" id="232089"/>
    <lineage>
        <taxon>Bacteria</taxon>
        <taxon>Bacillati</taxon>
        <taxon>Actinomycetota</taxon>
        <taxon>Actinomycetes</taxon>
        <taxon>Micrococcales</taxon>
        <taxon>Microbacteriaceae</taxon>
        <taxon>Agromyces</taxon>
    </lineage>
</organism>
<dbReference type="STRING" id="232089.SAMN05443544_0253"/>
<gene>
    <name evidence="2" type="ORF">SAMN05443544_0253</name>
</gene>
<evidence type="ECO:0000313" key="3">
    <source>
        <dbReference type="Proteomes" id="UP000184699"/>
    </source>
</evidence>
<dbReference type="Proteomes" id="UP000184699">
    <property type="component" value="Unassembled WGS sequence"/>
</dbReference>
<dbReference type="EMBL" id="FSRJ01000001">
    <property type="protein sequence ID" value="SIN70408.1"/>
    <property type="molecule type" value="Genomic_DNA"/>
</dbReference>
<reference evidence="3" key="1">
    <citation type="submission" date="2016-11" db="EMBL/GenBank/DDBJ databases">
        <authorList>
            <person name="Varghese N."/>
            <person name="Submissions S."/>
        </authorList>
    </citation>
    <scope>NUCLEOTIDE SEQUENCE [LARGE SCALE GENOMIC DNA]</scope>
    <source>
        <strain evidence="3">DSM 8595</strain>
    </source>
</reference>
<evidence type="ECO:0000259" key="1">
    <source>
        <dbReference type="Pfam" id="PF01370"/>
    </source>
</evidence>
<protein>
    <submittedName>
        <fullName evidence="2">GDP-L-fucose synthase</fullName>
    </submittedName>
</protein>
<dbReference type="SUPFAM" id="SSF51735">
    <property type="entry name" value="NAD(P)-binding Rossmann-fold domains"/>
    <property type="match status" value="1"/>
</dbReference>
<dbReference type="PANTHER" id="PTHR43238">
    <property type="entry name" value="GDP-L-FUCOSE SYNTHASE"/>
    <property type="match status" value="1"/>
</dbReference>
<dbReference type="Gene3D" id="3.40.50.720">
    <property type="entry name" value="NAD(P)-binding Rossmann-like Domain"/>
    <property type="match status" value="1"/>
</dbReference>
<accession>A0A1N6DI24</accession>
<keyword evidence="3" id="KW-1185">Reference proteome</keyword>
<feature type="domain" description="NAD-dependent epimerase/dehydratase" evidence="1">
    <location>
        <begin position="19"/>
        <end position="226"/>
    </location>
</feature>
<dbReference type="Pfam" id="PF01370">
    <property type="entry name" value="Epimerase"/>
    <property type="match status" value="1"/>
</dbReference>
<dbReference type="PANTHER" id="PTHR43238:SF1">
    <property type="entry name" value="GDP-L-FUCOSE SYNTHASE"/>
    <property type="match status" value="1"/>
</dbReference>
<sequence length="302" mass="32460">MLATSIADAWSTQRPDDELVVVSRRDVDLTDAAATRRVIGDARPELVIHTAASVGGIADKTARPLPYLLNNVIIDASVIEAVVAADVPRYLYTASAAAYPADAVNPISESALFGGPLEQANEGYGLAKLTGITAVRYAARQTGRAYRSILPSNLYGPGDSFDPTRSHLIASTLLKTHAAREAGSDHVEVWGDGTARREFTFAPDIARWIAASIDSIAEWPDIMNVGAGTDHSIREYYELAADVVGFGGELKFDPEKPSGVPRRLIDSSRARAHGWAPQTAIRDGMAECYRAFLTRSPIGDPR</sequence>
<dbReference type="InterPro" id="IPR001509">
    <property type="entry name" value="Epimerase_deHydtase"/>
</dbReference>
<dbReference type="GO" id="GO:0050577">
    <property type="term" value="F:GDP-L-fucose synthase activity"/>
    <property type="evidence" value="ECO:0007669"/>
    <property type="project" value="TreeGrafter"/>
</dbReference>
<name>A0A1N6DI24_9MICO</name>
<dbReference type="AlphaFoldDB" id="A0A1N6DI24"/>
<evidence type="ECO:0000313" key="2">
    <source>
        <dbReference type="EMBL" id="SIN70408.1"/>
    </source>
</evidence>
<dbReference type="InterPro" id="IPR036291">
    <property type="entry name" value="NAD(P)-bd_dom_sf"/>
</dbReference>